<dbReference type="PRINTS" id="PR00463">
    <property type="entry name" value="EP450I"/>
</dbReference>
<dbReference type="Gene3D" id="1.10.630.10">
    <property type="entry name" value="Cytochrome P450"/>
    <property type="match status" value="1"/>
</dbReference>
<dbReference type="PANTHER" id="PTHR24291:SF201">
    <property type="entry name" value="CYTOCHROME P450, FAMILY 4, SUBFAMILY B, POLYPEPTIDE 7"/>
    <property type="match status" value="1"/>
</dbReference>
<dbReference type="GO" id="GO:0020037">
    <property type="term" value="F:heme binding"/>
    <property type="evidence" value="ECO:0007669"/>
    <property type="project" value="InterPro"/>
</dbReference>
<comment type="caution">
    <text evidence="2">The sequence shown here is derived from an EMBL/GenBank/DDBJ whole genome shotgun (WGS) entry which is preliminary data.</text>
</comment>
<protein>
    <submittedName>
        <fullName evidence="2">Uncharacterized protein</fullName>
    </submittedName>
</protein>
<name>A0A2T7P790_POMCA</name>
<dbReference type="OrthoDB" id="1470350at2759"/>
<dbReference type="PANTHER" id="PTHR24291">
    <property type="entry name" value="CYTOCHROME P450 FAMILY 4"/>
    <property type="match status" value="1"/>
</dbReference>
<evidence type="ECO:0000313" key="3">
    <source>
        <dbReference type="Proteomes" id="UP000245119"/>
    </source>
</evidence>
<gene>
    <name evidence="2" type="ORF">C0Q70_11887</name>
</gene>
<dbReference type="GO" id="GO:0004497">
    <property type="term" value="F:monooxygenase activity"/>
    <property type="evidence" value="ECO:0007669"/>
    <property type="project" value="InterPro"/>
</dbReference>
<organism evidence="2 3">
    <name type="scientific">Pomacea canaliculata</name>
    <name type="common">Golden apple snail</name>
    <dbReference type="NCBI Taxonomy" id="400727"/>
    <lineage>
        <taxon>Eukaryota</taxon>
        <taxon>Metazoa</taxon>
        <taxon>Spiralia</taxon>
        <taxon>Lophotrochozoa</taxon>
        <taxon>Mollusca</taxon>
        <taxon>Gastropoda</taxon>
        <taxon>Caenogastropoda</taxon>
        <taxon>Architaenioglossa</taxon>
        <taxon>Ampullarioidea</taxon>
        <taxon>Ampullariidae</taxon>
        <taxon>Pomacea</taxon>
    </lineage>
</organism>
<dbReference type="InterPro" id="IPR001128">
    <property type="entry name" value="Cyt_P450"/>
</dbReference>
<dbReference type="Pfam" id="PF00067">
    <property type="entry name" value="p450"/>
    <property type="match status" value="1"/>
</dbReference>
<accession>A0A2T7P790</accession>
<dbReference type="STRING" id="400727.A0A2T7P790"/>
<dbReference type="AlphaFoldDB" id="A0A2T7P790"/>
<evidence type="ECO:0000313" key="2">
    <source>
        <dbReference type="EMBL" id="PVD29290.1"/>
    </source>
</evidence>
<proteinExistence type="inferred from homology"/>
<dbReference type="GO" id="GO:0005506">
    <property type="term" value="F:iron ion binding"/>
    <property type="evidence" value="ECO:0007669"/>
    <property type="project" value="InterPro"/>
</dbReference>
<dbReference type="GO" id="GO:0016705">
    <property type="term" value="F:oxidoreductase activity, acting on paired donors, with incorporation or reduction of molecular oxygen"/>
    <property type="evidence" value="ECO:0007669"/>
    <property type="project" value="InterPro"/>
</dbReference>
<sequence length="276" mass="31788">MSLLRLSVQNKIQLSVDKKKSIEMFSNISLCTLDIILQCAMSYKDDFQLKGIHPYVKAVAELTELWEDRIRNPWLRSDAIYFLTSEGRKFKRCCDFAHSIADDVIRARQESLARDGPPEKRYLDFLDVLLMARDENGNGLTAKEIRDEVDTFMFEGHDTTASAITWTLYSLAKHPGYQRKVQAELDLLMEGRESQDITCPVPSVGRQLTEPLTLEGITFPQGTFCFLNLISIHHNPTVWEDPLTFRPERFLPENMKDKDSHAVHWLFSRTKVNSST</sequence>
<evidence type="ECO:0000256" key="1">
    <source>
        <dbReference type="ARBA" id="ARBA00010617"/>
    </source>
</evidence>
<dbReference type="InterPro" id="IPR036396">
    <property type="entry name" value="Cyt_P450_sf"/>
</dbReference>
<keyword evidence="3" id="KW-1185">Reference proteome</keyword>
<comment type="similarity">
    <text evidence="1">Belongs to the cytochrome P450 family.</text>
</comment>
<dbReference type="InterPro" id="IPR002401">
    <property type="entry name" value="Cyt_P450_E_grp-I"/>
</dbReference>
<dbReference type="SUPFAM" id="SSF48264">
    <property type="entry name" value="Cytochrome P450"/>
    <property type="match status" value="1"/>
</dbReference>
<dbReference type="InterPro" id="IPR050196">
    <property type="entry name" value="Cytochrome_P450_Monoox"/>
</dbReference>
<dbReference type="Proteomes" id="UP000245119">
    <property type="component" value="Linkage Group LG6"/>
</dbReference>
<reference evidence="2 3" key="1">
    <citation type="submission" date="2018-04" db="EMBL/GenBank/DDBJ databases">
        <title>The genome of golden apple snail Pomacea canaliculata provides insight into stress tolerance and invasive adaptation.</title>
        <authorList>
            <person name="Liu C."/>
            <person name="Liu B."/>
            <person name="Ren Y."/>
            <person name="Zhang Y."/>
            <person name="Wang H."/>
            <person name="Li S."/>
            <person name="Jiang F."/>
            <person name="Yin L."/>
            <person name="Zhang G."/>
            <person name="Qian W."/>
            <person name="Fan W."/>
        </authorList>
    </citation>
    <scope>NUCLEOTIDE SEQUENCE [LARGE SCALE GENOMIC DNA]</scope>
    <source>
        <strain evidence="2">SZHN2017</strain>
        <tissue evidence="2">Muscle</tissue>
    </source>
</reference>
<dbReference type="EMBL" id="PZQS01000006">
    <property type="protein sequence ID" value="PVD29290.1"/>
    <property type="molecule type" value="Genomic_DNA"/>
</dbReference>